<reference evidence="2 3" key="1">
    <citation type="submission" date="2020-10" db="EMBL/GenBank/DDBJ databases">
        <title>Complete genome sequence of Cupriavidus basilensis CCUG 49340T.</title>
        <authorList>
            <person name="Salva-Serra F."/>
            <person name="Donoso R.A."/>
            <person name="Cho K.H."/>
            <person name="Yoo J.A."/>
            <person name="Lee K."/>
            <person name="Yoon S.-H."/>
            <person name="Perez-Pantoja D."/>
            <person name="Moore E.R.B."/>
        </authorList>
    </citation>
    <scope>NUCLEOTIDE SEQUENCE [LARGE SCALE GENOMIC DNA]</scope>
    <source>
        <strain evidence="3">CCUG 49340</strain>
        <plasmid evidence="2 3">pRK1-1</plasmid>
    </source>
</reference>
<dbReference type="Proteomes" id="UP000397656">
    <property type="component" value="Plasmid pRK1-1"/>
</dbReference>
<sequence length="222" mass="24004">MKPVEIQVTYDFICPWCWIGHQNLKLATQRVNSEVAPRISYSPYELNPDMPKAGVDRKAYRTAKFGSWSRSQSMDAEVALVGKRVGLAFNYDAVAITPNTRLAHRLMAFAQRTGSATMVEGLFEAIFAAYFSRGENIGLIDVLAPLAASVGFDEKAVRDYLVSGEGEAEVIAEEMRASLSGVRSVPTIRIGDAMIGGAQPPAVMEQALQAASAKTSAALETL</sequence>
<organism evidence="2 3">
    <name type="scientific">Cupriavidus basilensis</name>
    <dbReference type="NCBI Taxonomy" id="68895"/>
    <lineage>
        <taxon>Bacteria</taxon>
        <taxon>Pseudomonadati</taxon>
        <taxon>Pseudomonadota</taxon>
        <taxon>Betaproteobacteria</taxon>
        <taxon>Burkholderiales</taxon>
        <taxon>Burkholderiaceae</taxon>
        <taxon>Cupriavidus</taxon>
    </lineage>
</organism>
<keyword evidence="2" id="KW-0614">Plasmid</keyword>
<dbReference type="EMBL" id="CP062805">
    <property type="protein sequence ID" value="QOT81553.1"/>
    <property type="molecule type" value="Genomic_DNA"/>
</dbReference>
<dbReference type="CDD" id="cd03024">
    <property type="entry name" value="DsbA_FrnE"/>
    <property type="match status" value="1"/>
</dbReference>
<dbReference type="GO" id="GO:0016491">
    <property type="term" value="F:oxidoreductase activity"/>
    <property type="evidence" value="ECO:0007669"/>
    <property type="project" value="InterPro"/>
</dbReference>
<dbReference type="InterPro" id="IPR036249">
    <property type="entry name" value="Thioredoxin-like_sf"/>
</dbReference>
<evidence type="ECO:0000313" key="3">
    <source>
        <dbReference type="Proteomes" id="UP000397656"/>
    </source>
</evidence>
<dbReference type="AlphaFoldDB" id="A0A643G202"/>
<gene>
    <name evidence="2" type="ORF">F7R26_036595</name>
</gene>
<feature type="domain" description="DSBA-like thioredoxin" evidence="1">
    <location>
        <begin position="6"/>
        <end position="209"/>
    </location>
</feature>
<evidence type="ECO:0000259" key="1">
    <source>
        <dbReference type="Pfam" id="PF01323"/>
    </source>
</evidence>
<proteinExistence type="predicted"/>
<name>A0A643G202_9BURK</name>
<dbReference type="PANTHER" id="PTHR13887:SF41">
    <property type="entry name" value="THIOREDOXIN SUPERFAMILY PROTEIN"/>
    <property type="match status" value="1"/>
</dbReference>
<dbReference type="PANTHER" id="PTHR13887">
    <property type="entry name" value="GLUTATHIONE S-TRANSFERASE KAPPA"/>
    <property type="match status" value="1"/>
</dbReference>
<protein>
    <submittedName>
        <fullName evidence="2">DsbA family oxidoreductase</fullName>
    </submittedName>
</protein>
<dbReference type="Gene3D" id="3.40.30.10">
    <property type="entry name" value="Glutaredoxin"/>
    <property type="match status" value="1"/>
</dbReference>
<dbReference type="Pfam" id="PF01323">
    <property type="entry name" value="DSBA"/>
    <property type="match status" value="1"/>
</dbReference>
<dbReference type="SUPFAM" id="SSF52833">
    <property type="entry name" value="Thioredoxin-like"/>
    <property type="match status" value="1"/>
</dbReference>
<geneLocation type="plasmid" evidence="2 3">
    <name>pRK1-1</name>
</geneLocation>
<dbReference type="RefSeq" id="WP_058697604.1">
    <property type="nucleotide sequence ID" value="NZ_CP062805.1"/>
</dbReference>
<accession>A0A643G202</accession>
<dbReference type="InterPro" id="IPR001853">
    <property type="entry name" value="DSBA-like_thioredoxin_dom"/>
</dbReference>
<dbReference type="GeneID" id="98406495"/>
<evidence type="ECO:0000313" key="2">
    <source>
        <dbReference type="EMBL" id="QOT81553.1"/>
    </source>
</evidence>